<feature type="transmembrane region" description="Helical" evidence="6">
    <location>
        <begin position="638"/>
        <end position="656"/>
    </location>
</feature>
<comment type="subcellular location">
    <subcellularLocation>
        <location evidence="1">Cell membrane</location>
        <topology evidence="1">Multi-pass membrane protein</topology>
    </subcellularLocation>
</comment>
<feature type="domain" description="Na+/H+ antiporter NhaC-like C-terminal" evidence="7">
    <location>
        <begin position="285"/>
        <end position="624"/>
    </location>
</feature>
<feature type="transmembrane region" description="Helical" evidence="6">
    <location>
        <begin position="127"/>
        <end position="148"/>
    </location>
</feature>
<feature type="transmembrane region" description="Helical" evidence="6">
    <location>
        <begin position="615"/>
        <end position="632"/>
    </location>
</feature>
<feature type="transmembrane region" description="Helical" evidence="6">
    <location>
        <begin position="514"/>
        <end position="533"/>
    </location>
</feature>
<name>A0A948S3A4_UNCEI</name>
<evidence type="ECO:0000313" key="8">
    <source>
        <dbReference type="EMBL" id="MBU2693019.1"/>
    </source>
</evidence>
<dbReference type="GO" id="GO:0005886">
    <property type="term" value="C:plasma membrane"/>
    <property type="evidence" value="ECO:0007669"/>
    <property type="project" value="UniProtKB-SubCell"/>
</dbReference>
<dbReference type="PANTHER" id="PTHR43478:SF1">
    <property type="entry name" value="NA+_H+ ANTIPORTER NHAC-LIKE C-TERMINAL DOMAIN-CONTAINING PROTEIN"/>
    <property type="match status" value="1"/>
</dbReference>
<feature type="transmembrane region" description="Helical" evidence="6">
    <location>
        <begin position="442"/>
        <end position="460"/>
    </location>
</feature>
<organism evidence="8 9">
    <name type="scientific">Eiseniibacteriota bacterium</name>
    <dbReference type="NCBI Taxonomy" id="2212470"/>
    <lineage>
        <taxon>Bacteria</taxon>
        <taxon>Candidatus Eiseniibacteriota</taxon>
    </lineage>
</organism>
<accession>A0A948S3A4</accession>
<dbReference type="InterPro" id="IPR018461">
    <property type="entry name" value="Na/H_Antiport_NhaC-like_C"/>
</dbReference>
<dbReference type="PANTHER" id="PTHR43478">
    <property type="entry name" value="NA+/H+ ANTIPORTER-RELATED"/>
    <property type="match status" value="1"/>
</dbReference>
<reference evidence="8" key="1">
    <citation type="submission" date="2021-05" db="EMBL/GenBank/DDBJ databases">
        <title>Energy efficiency and biological interactions define the core microbiome of deep oligotrophic groundwater.</title>
        <authorList>
            <person name="Mehrshad M."/>
            <person name="Lopez-Fernandez M."/>
            <person name="Bell E."/>
            <person name="Bernier-Latmani R."/>
            <person name="Bertilsson S."/>
            <person name="Dopson M."/>
        </authorList>
    </citation>
    <scope>NUCLEOTIDE SEQUENCE</scope>
    <source>
        <strain evidence="8">Modern_marine.mb.64</strain>
    </source>
</reference>
<feature type="transmembrane region" description="Helical" evidence="6">
    <location>
        <begin position="235"/>
        <end position="254"/>
    </location>
</feature>
<sequence length="664" mass="70728">MRGTPLPSWRWLSAGGILIVLFLLPQLSRLPAAQAEFHNGWDRIAPRLVLGRVPTQFVFSPPPDKQRAGAGGEYRLLIQRGGETVKELPLEASDEGYTTPEFQIGGWGHCEAVIVDAAGSPLAAIGFTLWPGLITLLPPFIAIAMALITRQVLVSLLLGIWVGAVFINGPDIFAGSLRAIDTTIVGAIANSDHVKVLLFTLFLGGMVGVMSRSGGTLGIVQRLARRATTPRRGALAAWFLGLLIFFDDYANTIIIGPTLRPITDRLKLSREKLAYLVDATAAPVASIALISTWIGTEVGLIGDALHDVGSEMDAYKVFLETLPYRFYPILALVLGFLVAATGRDWGPMLKAEIRARTGQVLRPGAQPLADFESDALRPKKEVAPRPINALLPILAVVAATLIGLWYTGSPAAGSPSLADFFHHPQPHRLVGDIFGAADSYSALLWASALGGILALVLAWGQRILDLGEGISAWVGGLRGMLLAAIILVLAWSLGDICREIGTSPYLVGLLSEHLNPHFLPLLIFIVASLVSFATGTSWGTMAILIPVTIPLAIETCRYHGFDPGPAHRILLGSLSSILAGAVFGDHCSPISDTTVLSSLATSCDHVDHVRTQLPYALLAGFTGIVLGDLPSAFGMSPWWSLLLGALALTGFVFILGRRVPADSP</sequence>
<dbReference type="Proteomes" id="UP000777784">
    <property type="component" value="Unassembled WGS sequence"/>
</dbReference>
<feature type="transmembrane region" description="Helical" evidence="6">
    <location>
        <begin position="6"/>
        <end position="24"/>
    </location>
</feature>
<dbReference type="EMBL" id="JAHJDP010000109">
    <property type="protein sequence ID" value="MBU2693019.1"/>
    <property type="molecule type" value="Genomic_DNA"/>
</dbReference>
<feature type="transmembrane region" description="Helical" evidence="6">
    <location>
        <begin position="326"/>
        <end position="346"/>
    </location>
</feature>
<keyword evidence="2" id="KW-1003">Cell membrane</keyword>
<feature type="transmembrane region" description="Helical" evidence="6">
    <location>
        <begin position="154"/>
        <end position="175"/>
    </location>
</feature>
<evidence type="ECO:0000256" key="4">
    <source>
        <dbReference type="ARBA" id="ARBA00022989"/>
    </source>
</evidence>
<protein>
    <submittedName>
        <fullName evidence="8">Na+/H+ antiporter NhaC family protein</fullName>
    </submittedName>
</protein>
<dbReference type="AlphaFoldDB" id="A0A948S3A4"/>
<evidence type="ECO:0000313" key="9">
    <source>
        <dbReference type="Proteomes" id="UP000777784"/>
    </source>
</evidence>
<dbReference type="Pfam" id="PF03553">
    <property type="entry name" value="Na_H_antiporter"/>
    <property type="match status" value="1"/>
</dbReference>
<evidence type="ECO:0000256" key="2">
    <source>
        <dbReference type="ARBA" id="ARBA00022475"/>
    </source>
</evidence>
<keyword evidence="5 6" id="KW-0472">Membrane</keyword>
<feature type="transmembrane region" description="Helical" evidence="6">
    <location>
        <begin position="387"/>
        <end position="406"/>
    </location>
</feature>
<evidence type="ECO:0000256" key="3">
    <source>
        <dbReference type="ARBA" id="ARBA00022692"/>
    </source>
</evidence>
<proteinExistence type="predicted"/>
<gene>
    <name evidence="8" type="ORF">KJ970_19055</name>
</gene>
<keyword evidence="3 6" id="KW-0812">Transmembrane</keyword>
<comment type="caution">
    <text evidence="8">The sequence shown here is derived from an EMBL/GenBank/DDBJ whole genome shotgun (WGS) entry which is preliminary data.</text>
</comment>
<feature type="transmembrane region" description="Helical" evidence="6">
    <location>
        <begin position="472"/>
        <end position="494"/>
    </location>
</feature>
<evidence type="ECO:0000256" key="6">
    <source>
        <dbReference type="SAM" id="Phobius"/>
    </source>
</evidence>
<evidence type="ECO:0000256" key="5">
    <source>
        <dbReference type="ARBA" id="ARBA00023136"/>
    </source>
</evidence>
<evidence type="ECO:0000256" key="1">
    <source>
        <dbReference type="ARBA" id="ARBA00004651"/>
    </source>
</evidence>
<evidence type="ECO:0000259" key="7">
    <source>
        <dbReference type="Pfam" id="PF03553"/>
    </source>
</evidence>
<feature type="transmembrane region" description="Helical" evidence="6">
    <location>
        <begin position="196"/>
        <end position="215"/>
    </location>
</feature>
<keyword evidence="4 6" id="KW-1133">Transmembrane helix</keyword>